<reference evidence="4" key="1">
    <citation type="journal article" date="2021" name="Open Biol.">
        <title>Shared evolutionary footprints suggest mitochondrial oxidative damage underlies multiple complex I losses in fungi.</title>
        <authorList>
            <person name="Schikora-Tamarit M.A."/>
            <person name="Marcet-Houben M."/>
            <person name="Nosek J."/>
            <person name="Gabaldon T."/>
        </authorList>
    </citation>
    <scope>NUCLEOTIDE SEQUENCE</scope>
    <source>
        <strain evidence="4">NCAIM Y.01608</strain>
    </source>
</reference>
<dbReference type="RefSeq" id="XP_018210794.1">
    <property type="nucleotide sequence ID" value="XM_018356221.1"/>
</dbReference>
<organism evidence="4 5">
    <name type="scientific">Ogataea polymorpha</name>
    <dbReference type="NCBI Taxonomy" id="460523"/>
    <lineage>
        <taxon>Eukaryota</taxon>
        <taxon>Fungi</taxon>
        <taxon>Dikarya</taxon>
        <taxon>Ascomycota</taxon>
        <taxon>Saccharomycotina</taxon>
        <taxon>Pichiomycetes</taxon>
        <taxon>Pichiales</taxon>
        <taxon>Pichiaceae</taxon>
        <taxon>Ogataea</taxon>
    </lineage>
</organism>
<accession>A0A1B7SHB1</accession>
<dbReference type="OrthoDB" id="652091at2759"/>
<dbReference type="GO" id="GO:0005640">
    <property type="term" value="C:nuclear outer membrane"/>
    <property type="evidence" value="ECO:0007669"/>
    <property type="project" value="EnsemblFungi"/>
</dbReference>
<dbReference type="GO" id="GO:0006879">
    <property type="term" value="P:intracellular iron ion homeostasis"/>
    <property type="evidence" value="ECO:0007669"/>
    <property type="project" value="EnsemblFungi"/>
</dbReference>
<dbReference type="CDD" id="cd19165">
    <property type="entry name" value="HemeO"/>
    <property type="match status" value="1"/>
</dbReference>
<dbReference type="InterPro" id="IPR016084">
    <property type="entry name" value="Haem_Oase-like_multi-hlx"/>
</dbReference>
<sequence>MRSALSTQQRKEFNIPAKDDLGALGNRINAETKQIHDQIDTFVTMKFAIALRNQRVYRQGLQAFYHIFRHIEIALEREMEKDHEYSQIIKDIYKPVLCRTEPLRKDLMYFYEGQPQKFENPILPLQIEYARYILESTKEKPYLLLAYMHVMYLALFAGVKILNSQVMKSLRLFPKVKGKSRDDALKEGTNFFTIDVPDTEELRAVYKRDYELQTRNNLSEDVKREIIEESKYIFEMTGRIVKEIEAHNMAKLQSSVTYQMKNSAHYVITAILMLSVCYFAKNMIAHMLLK</sequence>
<dbReference type="PRINTS" id="PR00088">
    <property type="entry name" value="HAEMOXYGNASE"/>
</dbReference>
<evidence type="ECO:0000256" key="2">
    <source>
        <dbReference type="ARBA" id="ARBA00022723"/>
    </source>
</evidence>
<dbReference type="PANTHER" id="PTHR10720">
    <property type="entry name" value="HEME OXYGENASE"/>
    <property type="match status" value="1"/>
</dbReference>
<gene>
    <name evidence="4" type="ORF">OGATHE_002128</name>
</gene>
<keyword evidence="1" id="KW-0349">Heme</keyword>
<dbReference type="Pfam" id="PF01126">
    <property type="entry name" value="Heme_oxygenase"/>
    <property type="match status" value="1"/>
</dbReference>
<proteinExistence type="predicted"/>
<keyword evidence="3" id="KW-0408">Iron</keyword>
<evidence type="ECO:0000313" key="4">
    <source>
        <dbReference type="EMBL" id="KAH3674148.1"/>
    </source>
</evidence>
<dbReference type="PANTHER" id="PTHR10720:SF0">
    <property type="entry name" value="HEME OXYGENASE"/>
    <property type="match status" value="1"/>
</dbReference>
<dbReference type="GO" id="GO:0046872">
    <property type="term" value="F:metal ion binding"/>
    <property type="evidence" value="ECO:0007669"/>
    <property type="project" value="UniProtKB-KW"/>
</dbReference>
<evidence type="ECO:0000256" key="1">
    <source>
        <dbReference type="ARBA" id="ARBA00022617"/>
    </source>
</evidence>
<comment type="caution">
    <text evidence="4">The sequence shown here is derived from an EMBL/GenBank/DDBJ whole genome shotgun (WGS) entry which is preliminary data.</text>
</comment>
<dbReference type="GO" id="GO:0042167">
    <property type="term" value="P:heme catabolic process"/>
    <property type="evidence" value="ECO:0007669"/>
    <property type="project" value="EnsemblFungi"/>
</dbReference>
<dbReference type="Proteomes" id="UP000788993">
    <property type="component" value="Unassembled WGS sequence"/>
</dbReference>
<dbReference type="SUPFAM" id="SSF48613">
    <property type="entry name" value="Heme oxygenase-like"/>
    <property type="match status" value="1"/>
</dbReference>
<dbReference type="GO" id="GO:0006788">
    <property type="term" value="P:heme oxidation"/>
    <property type="evidence" value="ECO:0007669"/>
    <property type="project" value="InterPro"/>
</dbReference>
<keyword evidence="5" id="KW-1185">Reference proteome</keyword>
<dbReference type="EMBL" id="JAEUBD010000526">
    <property type="protein sequence ID" value="KAH3674148.1"/>
    <property type="molecule type" value="Genomic_DNA"/>
</dbReference>
<keyword evidence="2" id="KW-0479">Metal-binding</keyword>
<dbReference type="InterPro" id="IPR002051">
    <property type="entry name" value="Haem_Oase"/>
</dbReference>
<name>A0A1B7SHB1_9ASCO</name>
<dbReference type="PIRSF" id="PIRSF000343">
    <property type="entry name" value="Haem_Oase"/>
    <property type="match status" value="1"/>
</dbReference>
<reference evidence="4" key="2">
    <citation type="submission" date="2021-01" db="EMBL/GenBank/DDBJ databases">
        <authorList>
            <person name="Schikora-Tamarit M.A."/>
        </authorList>
    </citation>
    <scope>NUCLEOTIDE SEQUENCE</scope>
    <source>
        <strain evidence="4">NCAIM Y.01608</strain>
    </source>
</reference>
<dbReference type="GO" id="GO:0004392">
    <property type="term" value="F:heme oxygenase (decyclizing) activity"/>
    <property type="evidence" value="ECO:0007669"/>
    <property type="project" value="EnsemblFungi"/>
</dbReference>
<dbReference type="AlphaFoldDB" id="A0A1B7SHB1"/>
<dbReference type="Gene3D" id="1.20.910.10">
    <property type="entry name" value="Heme oxygenase-like"/>
    <property type="match status" value="1"/>
</dbReference>
<protein>
    <submittedName>
        <fullName evidence="4">Uncharacterized protein</fullName>
    </submittedName>
</protein>
<evidence type="ECO:0000256" key="3">
    <source>
        <dbReference type="ARBA" id="ARBA00023004"/>
    </source>
</evidence>
<dbReference type="GO" id="GO:0006979">
    <property type="term" value="P:response to oxidative stress"/>
    <property type="evidence" value="ECO:0007669"/>
    <property type="project" value="EnsemblFungi"/>
</dbReference>
<dbReference type="GO" id="GO:0005783">
    <property type="term" value="C:endoplasmic reticulum"/>
    <property type="evidence" value="ECO:0007669"/>
    <property type="project" value="EnsemblFungi"/>
</dbReference>
<dbReference type="InterPro" id="IPR016053">
    <property type="entry name" value="Haem_Oase-like"/>
</dbReference>
<evidence type="ECO:0000313" key="5">
    <source>
        <dbReference type="Proteomes" id="UP000788993"/>
    </source>
</evidence>